<sequence>MKHLALQHVQFVPKQLEPGILYVSREFAVAAHLCACGCGNKVSVPLGPAEWTLFERDGRATLRPSIGNWQLPCRSHYLIIDGRIDWAPRWTDEQIADGRQSEERRREAYYKALEPQLGFVAWIWAALLKFLGLRK</sequence>
<organism evidence="1 2">
    <name type="scientific">Mesorhizobium escarrei</name>
    <dbReference type="NCBI Taxonomy" id="666018"/>
    <lineage>
        <taxon>Bacteria</taxon>
        <taxon>Pseudomonadati</taxon>
        <taxon>Pseudomonadota</taxon>
        <taxon>Alphaproteobacteria</taxon>
        <taxon>Hyphomicrobiales</taxon>
        <taxon>Phyllobacteriaceae</taxon>
        <taxon>Mesorhizobium</taxon>
    </lineage>
</organism>
<evidence type="ECO:0000313" key="2">
    <source>
        <dbReference type="Proteomes" id="UP001153050"/>
    </source>
</evidence>
<dbReference type="EMBL" id="CAKXZT010000131">
    <property type="protein sequence ID" value="CAH2403060.1"/>
    <property type="molecule type" value="Genomic_DNA"/>
</dbReference>
<protein>
    <recommendedName>
        <fullName evidence="3">DUF968 domain-containing protein</fullName>
    </recommendedName>
</protein>
<comment type="caution">
    <text evidence="1">The sequence shown here is derived from an EMBL/GenBank/DDBJ whole genome shotgun (WGS) entry which is preliminary data.</text>
</comment>
<dbReference type="Proteomes" id="UP001153050">
    <property type="component" value="Unassembled WGS sequence"/>
</dbReference>
<reference evidence="1 2" key="1">
    <citation type="submission" date="2022-03" db="EMBL/GenBank/DDBJ databases">
        <authorList>
            <person name="Brunel B."/>
        </authorList>
    </citation>
    <scope>NUCLEOTIDE SEQUENCE [LARGE SCALE GENOMIC DNA]</scope>
    <source>
        <strain evidence="1">STM5069sample</strain>
    </source>
</reference>
<dbReference type="RefSeq" id="WP_254019407.1">
    <property type="nucleotide sequence ID" value="NZ_CAKXZT010000131.1"/>
</dbReference>
<proteinExistence type="predicted"/>
<evidence type="ECO:0008006" key="3">
    <source>
        <dbReference type="Google" id="ProtNLM"/>
    </source>
</evidence>
<dbReference type="Pfam" id="PF20137">
    <property type="entry name" value="BubE"/>
    <property type="match status" value="1"/>
</dbReference>
<evidence type="ECO:0000313" key="1">
    <source>
        <dbReference type="EMBL" id="CAH2403060.1"/>
    </source>
</evidence>
<accession>A0ABM9E1U3</accession>
<dbReference type="InterPro" id="IPR045384">
    <property type="entry name" value="DUF6527"/>
</dbReference>
<keyword evidence="2" id="KW-1185">Reference proteome</keyword>
<gene>
    <name evidence="1" type="ORF">MES5069_360136</name>
</gene>
<name>A0ABM9E1U3_9HYPH</name>